<protein>
    <recommendedName>
        <fullName evidence="3">Ribosomal protein</fullName>
    </recommendedName>
</protein>
<keyword evidence="2" id="KW-1185">Reference proteome</keyword>
<dbReference type="AlphaFoldDB" id="A0AAV5T6K6"/>
<evidence type="ECO:0000313" key="2">
    <source>
        <dbReference type="Proteomes" id="UP001432027"/>
    </source>
</evidence>
<feature type="non-terminal residue" evidence="1">
    <location>
        <position position="1"/>
    </location>
</feature>
<feature type="non-terminal residue" evidence="1">
    <location>
        <position position="144"/>
    </location>
</feature>
<name>A0AAV5T6K6_9BILA</name>
<evidence type="ECO:0008006" key="3">
    <source>
        <dbReference type="Google" id="ProtNLM"/>
    </source>
</evidence>
<proteinExistence type="predicted"/>
<dbReference type="EMBL" id="BTSX01000003">
    <property type="protein sequence ID" value="GMS91196.1"/>
    <property type="molecule type" value="Genomic_DNA"/>
</dbReference>
<sequence length="144" mass="15854">HRISWRRPHLPKSPSIPICSTSYPSCLWTQRPSSLPNSWPQMPTRIRHRSSQFNTKLPTWNRAQPATARLRRYRRRPDRSVYSTRSALCAATRRPGCTTPCRAATDVKPSSVARSSAIGAISVGKAAIAPSINRKGAAAGHVAS</sequence>
<evidence type="ECO:0000313" key="1">
    <source>
        <dbReference type="EMBL" id="GMS91196.1"/>
    </source>
</evidence>
<organism evidence="1 2">
    <name type="scientific">Pristionchus entomophagus</name>
    <dbReference type="NCBI Taxonomy" id="358040"/>
    <lineage>
        <taxon>Eukaryota</taxon>
        <taxon>Metazoa</taxon>
        <taxon>Ecdysozoa</taxon>
        <taxon>Nematoda</taxon>
        <taxon>Chromadorea</taxon>
        <taxon>Rhabditida</taxon>
        <taxon>Rhabditina</taxon>
        <taxon>Diplogasteromorpha</taxon>
        <taxon>Diplogasteroidea</taxon>
        <taxon>Neodiplogasteridae</taxon>
        <taxon>Pristionchus</taxon>
    </lineage>
</organism>
<gene>
    <name evidence="1" type="ORF">PENTCL1PPCAC_13371</name>
</gene>
<reference evidence="1" key="1">
    <citation type="submission" date="2023-10" db="EMBL/GenBank/DDBJ databases">
        <title>Genome assembly of Pristionchus species.</title>
        <authorList>
            <person name="Yoshida K."/>
            <person name="Sommer R.J."/>
        </authorList>
    </citation>
    <scope>NUCLEOTIDE SEQUENCE</scope>
    <source>
        <strain evidence="1">RS0144</strain>
    </source>
</reference>
<accession>A0AAV5T6K6</accession>
<dbReference type="Proteomes" id="UP001432027">
    <property type="component" value="Unassembled WGS sequence"/>
</dbReference>
<comment type="caution">
    <text evidence="1">The sequence shown here is derived from an EMBL/GenBank/DDBJ whole genome shotgun (WGS) entry which is preliminary data.</text>
</comment>